<dbReference type="GO" id="GO:0044732">
    <property type="term" value="C:mitotic spindle pole body"/>
    <property type="evidence" value="ECO:0007669"/>
    <property type="project" value="TreeGrafter"/>
</dbReference>
<feature type="compositionally biased region" description="Basic residues" evidence="7">
    <location>
        <begin position="1"/>
        <end position="10"/>
    </location>
</feature>
<evidence type="ECO:0000256" key="7">
    <source>
        <dbReference type="SAM" id="MobiDB-lite"/>
    </source>
</evidence>
<dbReference type="SMART" id="SM00220">
    <property type="entry name" value="S_TKc"/>
    <property type="match status" value="1"/>
</dbReference>
<feature type="coiled-coil region" evidence="6">
    <location>
        <begin position="385"/>
        <end position="416"/>
    </location>
</feature>
<dbReference type="InterPro" id="IPR011009">
    <property type="entry name" value="Kinase-like_dom_sf"/>
</dbReference>
<dbReference type="InterPro" id="IPR008271">
    <property type="entry name" value="Ser/Thr_kinase_AS"/>
</dbReference>
<dbReference type="AlphaFoldDB" id="A0A1L0CIZ1"/>
<organism evidence="9 10">
    <name type="scientific">Hanseniaspora guilliermondii</name>
    <dbReference type="NCBI Taxonomy" id="56406"/>
    <lineage>
        <taxon>Eukaryota</taxon>
        <taxon>Fungi</taxon>
        <taxon>Dikarya</taxon>
        <taxon>Ascomycota</taxon>
        <taxon>Saccharomycotina</taxon>
        <taxon>Saccharomycetes</taxon>
        <taxon>Saccharomycodales</taxon>
        <taxon>Saccharomycodaceae</taxon>
        <taxon>Hanseniaspora</taxon>
    </lineage>
</organism>
<dbReference type="PANTHER" id="PTHR43671">
    <property type="entry name" value="SERINE/THREONINE-PROTEIN KINASE NEK"/>
    <property type="match status" value="1"/>
</dbReference>
<dbReference type="GO" id="GO:0005634">
    <property type="term" value="C:nucleus"/>
    <property type="evidence" value="ECO:0007669"/>
    <property type="project" value="TreeGrafter"/>
</dbReference>
<gene>
    <name evidence="9" type="ORF">HGUI_00497</name>
</gene>
<evidence type="ECO:0000256" key="4">
    <source>
        <dbReference type="ARBA" id="ARBA00022777"/>
    </source>
</evidence>
<feature type="region of interest" description="Disordered" evidence="7">
    <location>
        <begin position="1"/>
        <end position="43"/>
    </location>
</feature>
<keyword evidence="5" id="KW-0067">ATP-binding</keyword>
<dbReference type="GO" id="GO:0005737">
    <property type="term" value="C:cytoplasm"/>
    <property type="evidence" value="ECO:0007669"/>
    <property type="project" value="TreeGrafter"/>
</dbReference>
<dbReference type="EC" id="2.7.11.1" evidence="1"/>
<dbReference type="SUPFAM" id="SSF56112">
    <property type="entry name" value="Protein kinase-like (PK-like)"/>
    <property type="match status" value="1"/>
</dbReference>
<dbReference type="Proteomes" id="UP000183365">
    <property type="component" value="Unassembled WGS sequence"/>
</dbReference>
<evidence type="ECO:0000256" key="3">
    <source>
        <dbReference type="ARBA" id="ARBA00022741"/>
    </source>
</evidence>
<dbReference type="InterPro" id="IPR000719">
    <property type="entry name" value="Prot_kinase_dom"/>
</dbReference>
<keyword evidence="10" id="KW-1185">Reference proteome</keyword>
<keyword evidence="6" id="KW-0175">Coiled coil</keyword>
<feature type="compositionally biased region" description="Low complexity" evidence="7">
    <location>
        <begin position="33"/>
        <end position="43"/>
    </location>
</feature>
<reference evidence="10" key="1">
    <citation type="submission" date="2016-11" db="EMBL/GenBank/DDBJ databases">
        <authorList>
            <person name="Guldener U."/>
        </authorList>
    </citation>
    <scope>NUCLEOTIDE SEQUENCE [LARGE SCALE GENOMIC DNA]</scope>
</reference>
<feature type="domain" description="Protein kinase" evidence="8">
    <location>
        <begin position="48"/>
        <end position="385"/>
    </location>
</feature>
<evidence type="ECO:0000256" key="5">
    <source>
        <dbReference type="ARBA" id="ARBA00022840"/>
    </source>
</evidence>
<sequence length="417" mass="49207">MYKYNNKPKKQYANLPNIQHKPIQNTHKRSDSDTSSNVSSNSDSSRFYKVEEKIGSGSFGNVYKVRDMRYDILGNDSINSDISNHLELSNLDPLTNPKYLVRKDIKYNHMSLKERQQLIQECKILSSLKHDNIVNFFKIDFDQKFVYIYMEYCDGGDLSQLIQHYKNYNKPQKYKENYKFIPEELIWKVLVQICLALWRCHYGEDCKNPKTIFEDLEKPNNFLKTMNGENEHIIIHRDIKPGNIFLKKQPNTGDFDIKLGDFGLAKTLKSKNHFATTYVGTPYYMSPELLKDKPYSPLSDIWSLGCVIYEMCNLFPPFHNAKNFIDLENRIINGSYHKMDKTSIYSKNLRNIIENCIEVDLNKRFNCCDILNDIQSKIMFKSLFLQKWQNSLEVYESELINIEKKLEKKAQKLDKQY</sequence>
<feature type="compositionally biased region" description="Polar residues" evidence="7">
    <location>
        <begin position="14"/>
        <end position="25"/>
    </location>
</feature>
<evidence type="ECO:0000313" key="10">
    <source>
        <dbReference type="Proteomes" id="UP000183365"/>
    </source>
</evidence>
<dbReference type="GO" id="GO:0005524">
    <property type="term" value="F:ATP binding"/>
    <property type="evidence" value="ECO:0007669"/>
    <property type="project" value="UniProtKB-KW"/>
</dbReference>
<dbReference type="PANTHER" id="PTHR43671:SF13">
    <property type="entry name" value="SERINE_THREONINE-PROTEIN KINASE NEK2"/>
    <property type="match status" value="1"/>
</dbReference>
<accession>A0A1L0CIZ1</accession>
<dbReference type="Gene3D" id="1.10.510.10">
    <property type="entry name" value="Transferase(Phosphotransferase) domain 1"/>
    <property type="match status" value="1"/>
</dbReference>
<name>A0A1L0CIZ1_9ASCO</name>
<keyword evidence="2" id="KW-0808">Transferase</keyword>
<dbReference type="InterPro" id="IPR050660">
    <property type="entry name" value="NEK_Ser/Thr_kinase"/>
</dbReference>
<dbReference type="OrthoDB" id="10250725at2759"/>
<keyword evidence="4 9" id="KW-0418">Kinase</keyword>
<dbReference type="PROSITE" id="PS50011">
    <property type="entry name" value="PROTEIN_KINASE_DOM"/>
    <property type="match status" value="1"/>
</dbReference>
<keyword evidence="3" id="KW-0547">Nucleotide-binding</keyword>
<evidence type="ECO:0000259" key="8">
    <source>
        <dbReference type="PROSITE" id="PS50011"/>
    </source>
</evidence>
<dbReference type="VEuPathDB" id="FungiDB:HGUI_00497"/>
<evidence type="ECO:0000256" key="1">
    <source>
        <dbReference type="ARBA" id="ARBA00012513"/>
    </source>
</evidence>
<proteinExistence type="predicted"/>
<dbReference type="PROSITE" id="PS00108">
    <property type="entry name" value="PROTEIN_KINASE_ST"/>
    <property type="match status" value="1"/>
</dbReference>
<evidence type="ECO:0000256" key="2">
    <source>
        <dbReference type="ARBA" id="ARBA00022679"/>
    </source>
</evidence>
<dbReference type="Gene3D" id="3.30.200.20">
    <property type="entry name" value="Phosphorylase Kinase, domain 1"/>
    <property type="match status" value="1"/>
</dbReference>
<protein>
    <recommendedName>
        <fullName evidence="1">non-specific serine/threonine protein kinase</fullName>
        <ecNumber evidence="1">2.7.11.1</ecNumber>
    </recommendedName>
</protein>
<dbReference type="GO" id="GO:0004674">
    <property type="term" value="F:protein serine/threonine kinase activity"/>
    <property type="evidence" value="ECO:0007669"/>
    <property type="project" value="UniProtKB-EC"/>
</dbReference>
<dbReference type="Pfam" id="PF00069">
    <property type="entry name" value="Pkinase"/>
    <property type="match status" value="2"/>
</dbReference>
<evidence type="ECO:0000313" key="9">
    <source>
        <dbReference type="EMBL" id="SGZ38297.1"/>
    </source>
</evidence>
<evidence type="ECO:0000256" key="6">
    <source>
        <dbReference type="SAM" id="Coils"/>
    </source>
</evidence>
<dbReference type="EMBL" id="FQNF01000006">
    <property type="protein sequence ID" value="SGZ38297.1"/>
    <property type="molecule type" value="Genomic_DNA"/>
</dbReference>
<dbReference type="GO" id="GO:0007059">
    <property type="term" value="P:chromosome segregation"/>
    <property type="evidence" value="ECO:0007669"/>
    <property type="project" value="TreeGrafter"/>
</dbReference>